<sequence>MVIALRLGGLALLLGLVTQGLCAAGDICYILGAVSTLIQDRLYFLQGYYSFVTLNGQSIEPTSSLYSVKVDDTFPIERSIPSSLVTSTDIGSAVHVTETDPFNASVPIWSSGDTLYVFGGPSSPTNVLPSYNVTSQTWKDVQVEGGSFNFGNHSYSQAVSTPESGLSFYSGGLAPYTGPSMIRFDASNPAKLSWTNESLGQGSYGVEVPNLVDGTIVYVPAGKAGLLVSFGGYNVSEGINSNSGFPYPSDFSVINVYDIASHTWFAQQASGVTPPTYLCQFCAGVTSSPDNTAFHITIYGGWSLLELTSYETVYILSLPSFTWINATSVSAQSNAEQQVNSTIGRDQQSCQVYNNTQLLVLGGNIRAGHQSLTNGACNQVFAPLRALDLSTYTWQSVFDPAIEYEVPDTIYSVIGGSATGGATKTVPDSGWADTKLAAVMKQRPPTPTTSSTSSSSSSSTATSTSGAKATSAADPSPTGYSNVAKSHTAATAGGVAGGIVALALIALLFWFILRSRKRKSRGNAKAAADWQSDNSKTPFEAEDTHLRELHGDHRPYEVDATQVYELPDKSYQGAELPARGDGEKPKS</sequence>
<reference evidence="5" key="1">
    <citation type="submission" date="2017-03" db="EMBL/GenBank/DDBJ databases">
        <title>Genomes of endolithic fungi from Antarctica.</title>
        <authorList>
            <person name="Coleine C."/>
            <person name="Masonjones S."/>
            <person name="Stajich J.E."/>
        </authorList>
    </citation>
    <scope>NUCLEOTIDE SEQUENCE [LARGE SCALE GENOMIC DNA]</scope>
    <source>
        <strain evidence="5">CCFEE 5527</strain>
    </source>
</reference>
<keyword evidence="3" id="KW-0732">Signal</keyword>
<evidence type="ECO:0000256" key="1">
    <source>
        <dbReference type="SAM" id="MobiDB-lite"/>
    </source>
</evidence>
<name>A0A1V8TGQ8_9PEZI</name>
<feature type="compositionally biased region" description="Basic and acidic residues" evidence="1">
    <location>
        <begin position="578"/>
        <end position="587"/>
    </location>
</feature>
<protein>
    <recommendedName>
        <fullName evidence="6">Kelch repeat-containing protein</fullName>
    </recommendedName>
</protein>
<dbReference type="InterPro" id="IPR011043">
    <property type="entry name" value="Gal_Oxase/kelch_b-propeller"/>
</dbReference>
<accession>A0A1V8TGQ8</accession>
<evidence type="ECO:0008006" key="6">
    <source>
        <dbReference type="Google" id="ProtNLM"/>
    </source>
</evidence>
<dbReference type="AlphaFoldDB" id="A0A1V8TGQ8"/>
<feature type="transmembrane region" description="Helical" evidence="2">
    <location>
        <begin position="492"/>
        <end position="513"/>
    </location>
</feature>
<dbReference type="EMBL" id="NAJO01000008">
    <property type="protein sequence ID" value="OQO10573.1"/>
    <property type="molecule type" value="Genomic_DNA"/>
</dbReference>
<feature type="region of interest" description="Disordered" evidence="1">
    <location>
        <begin position="441"/>
        <end position="484"/>
    </location>
</feature>
<dbReference type="SUPFAM" id="SSF50965">
    <property type="entry name" value="Galactose oxidase, central domain"/>
    <property type="match status" value="1"/>
</dbReference>
<keyword evidence="2" id="KW-1133">Transmembrane helix</keyword>
<organism evidence="4 5">
    <name type="scientific">Cryoendolithus antarcticus</name>
    <dbReference type="NCBI Taxonomy" id="1507870"/>
    <lineage>
        <taxon>Eukaryota</taxon>
        <taxon>Fungi</taxon>
        <taxon>Dikarya</taxon>
        <taxon>Ascomycota</taxon>
        <taxon>Pezizomycotina</taxon>
        <taxon>Dothideomycetes</taxon>
        <taxon>Dothideomycetidae</taxon>
        <taxon>Cladosporiales</taxon>
        <taxon>Cladosporiaceae</taxon>
        <taxon>Cryoendolithus</taxon>
    </lineage>
</organism>
<evidence type="ECO:0000256" key="2">
    <source>
        <dbReference type="SAM" id="Phobius"/>
    </source>
</evidence>
<dbReference type="Proteomes" id="UP000192596">
    <property type="component" value="Unassembled WGS sequence"/>
</dbReference>
<proteinExistence type="predicted"/>
<evidence type="ECO:0000313" key="4">
    <source>
        <dbReference type="EMBL" id="OQO10573.1"/>
    </source>
</evidence>
<dbReference type="OrthoDB" id="10251809at2759"/>
<comment type="caution">
    <text evidence="4">The sequence shown here is derived from an EMBL/GenBank/DDBJ whole genome shotgun (WGS) entry which is preliminary data.</text>
</comment>
<feature type="region of interest" description="Disordered" evidence="1">
    <location>
        <begin position="567"/>
        <end position="587"/>
    </location>
</feature>
<feature type="signal peptide" evidence="3">
    <location>
        <begin position="1"/>
        <end position="24"/>
    </location>
</feature>
<evidence type="ECO:0000313" key="5">
    <source>
        <dbReference type="Proteomes" id="UP000192596"/>
    </source>
</evidence>
<dbReference type="STRING" id="1507870.A0A1V8TGQ8"/>
<feature type="compositionally biased region" description="Low complexity" evidence="1">
    <location>
        <begin position="448"/>
        <end position="473"/>
    </location>
</feature>
<dbReference type="InParanoid" id="A0A1V8TGQ8"/>
<feature type="chain" id="PRO_5012370552" description="Kelch repeat-containing protein" evidence="3">
    <location>
        <begin position="25"/>
        <end position="587"/>
    </location>
</feature>
<keyword evidence="2" id="KW-0812">Transmembrane</keyword>
<evidence type="ECO:0000256" key="3">
    <source>
        <dbReference type="SAM" id="SignalP"/>
    </source>
</evidence>
<keyword evidence="5" id="KW-1185">Reference proteome</keyword>
<keyword evidence="2" id="KW-0472">Membrane</keyword>
<gene>
    <name evidence="4" type="ORF">B0A48_03871</name>
</gene>